<dbReference type="Pfam" id="PF07452">
    <property type="entry name" value="CHRD"/>
    <property type="match status" value="1"/>
</dbReference>
<sequence length="187" mass="20914">MSYHSYWWVWIIVIVIIIFVIAGAFFFCQDGGGCPLGRVRRKRTATAVAAGVRFPPENIRASVKLSGDQEVPPVRTGGKGKGKVVVDCEKEQVHYDIHVKKLSSNIDPDIGAHFHVGERGENGPILKELNIEDLDHKYYRLKGVWSSKDAKQPLTQQDLDDLLSGRVYVNVHTLKYPDGEVRGQVSC</sequence>
<evidence type="ECO:0000259" key="2">
    <source>
        <dbReference type="PROSITE" id="PS50933"/>
    </source>
</evidence>
<feature type="domain" description="CHRD" evidence="2">
    <location>
        <begin position="57"/>
        <end position="187"/>
    </location>
</feature>
<keyword evidence="1" id="KW-0472">Membrane</keyword>
<evidence type="ECO:0000313" key="3">
    <source>
        <dbReference type="EMBL" id="QBK92232.1"/>
    </source>
</evidence>
<accession>A0A481ZA40</accession>
<proteinExistence type="predicted"/>
<dbReference type="SMART" id="SM00754">
    <property type="entry name" value="CHRD"/>
    <property type="match status" value="1"/>
</dbReference>
<dbReference type="InterPro" id="IPR010895">
    <property type="entry name" value="CHRD"/>
</dbReference>
<protein>
    <submittedName>
        <fullName evidence="3">CHRD chordin domain protein</fullName>
    </submittedName>
</protein>
<keyword evidence="1" id="KW-1133">Transmembrane helix</keyword>
<evidence type="ECO:0000256" key="1">
    <source>
        <dbReference type="SAM" id="Phobius"/>
    </source>
</evidence>
<name>A0A481ZA40_9VIRU</name>
<organism evidence="3">
    <name type="scientific">Pithovirus LCPAC304</name>
    <dbReference type="NCBI Taxonomy" id="2506594"/>
    <lineage>
        <taxon>Viruses</taxon>
        <taxon>Pithoviruses</taxon>
    </lineage>
</organism>
<dbReference type="PROSITE" id="PS50933">
    <property type="entry name" value="CHRD"/>
    <property type="match status" value="1"/>
</dbReference>
<reference evidence="3" key="1">
    <citation type="journal article" date="2019" name="MBio">
        <title>Virus Genomes from Deep Sea Sediments Expand the Ocean Megavirome and Support Independent Origins of Viral Gigantism.</title>
        <authorList>
            <person name="Backstrom D."/>
            <person name="Yutin N."/>
            <person name="Jorgensen S.L."/>
            <person name="Dharamshi J."/>
            <person name="Homa F."/>
            <person name="Zaremba-Niedwiedzka K."/>
            <person name="Spang A."/>
            <person name="Wolf Y.I."/>
            <person name="Koonin E.V."/>
            <person name="Ettema T.J."/>
        </authorList>
    </citation>
    <scope>NUCLEOTIDE SEQUENCE</scope>
</reference>
<keyword evidence="1" id="KW-0812">Transmembrane</keyword>
<dbReference type="EMBL" id="MK500569">
    <property type="protein sequence ID" value="QBK92232.1"/>
    <property type="molecule type" value="Genomic_DNA"/>
</dbReference>
<gene>
    <name evidence="3" type="ORF">LCPAC304_05790</name>
</gene>
<feature type="transmembrane region" description="Helical" evidence="1">
    <location>
        <begin position="6"/>
        <end position="28"/>
    </location>
</feature>